<evidence type="ECO:0000313" key="3">
    <source>
        <dbReference type="Proteomes" id="UP001305606"/>
    </source>
</evidence>
<name>A0ABY9V6F1_9ACTN</name>
<dbReference type="RefSeq" id="WP_311038012.1">
    <property type="nucleotide sequence ID" value="NZ_CP117522.1"/>
</dbReference>
<reference evidence="2 3" key="1">
    <citation type="submission" date="2023-02" db="EMBL/GenBank/DDBJ databases">
        <title>Streptomyces sp. SCA4-21 with antifungal activity against Fusarium oxysporum f. sp. cubense, Streptomyces sp. SCA2-17 with antifungal activity against Fusarium oxysporum f. sp. cubense.</title>
        <authorList>
            <person name="Qi D."/>
        </authorList>
    </citation>
    <scope>NUCLEOTIDE SEQUENCE [LARGE SCALE GENOMIC DNA]</scope>
    <source>
        <strain evidence="2 3">SCA4-21</strain>
    </source>
</reference>
<dbReference type="Pfam" id="PF04228">
    <property type="entry name" value="Zn_peptidase"/>
    <property type="match status" value="1"/>
</dbReference>
<organism evidence="2 3">
    <name type="scientific">Streptomyces luomodiensis</name>
    <dbReference type="NCBI Taxonomy" id="3026192"/>
    <lineage>
        <taxon>Bacteria</taxon>
        <taxon>Bacillati</taxon>
        <taxon>Actinomycetota</taxon>
        <taxon>Actinomycetes</taxon>
        <taxon>Kitasatosporales</taxon>
        <taxon>Streptomycetaceae</taxon>
        <taxon>Streptomyces</taxon>
    </lineage>
</organism>
<feature type="compositionally biased region" description="Low complexity" evidence="1">
    <location>
        <begin position="29"/>
        <end position="41"/>
    </location>
</feature>
<evidence type="ECO:0000313" key="2">
    <source>
        <dbReference type="EMBL" id="WNE99494.1"/>
    </source>
</evidence>
<dbReference type="SUPFAM" id="SSF55486">
    <property type="entry name" value="Metalloproteases ('zincins'), catalytic domain"/>
    <property type="match status" value="1"/>
</dbReference>
<accession>A0ABY9V6F1</accession>
<feature type="region of interest" description="Disordered" evidence="1">
    <location>
        <begin position="7"/>
        <end position="55"/>
    </location>
</feature>
<proteinExistence type="predicted"/>
<evidence type="ECO:0000256" key="1">
    <source>
        <dbReference type="SAM" id="MobiDB-lite"/>
    </source>
</evidence>
<dbReference type="InterPro" id="IPR007343">
    <property type="entry name" value="Uncharacterised_pept_Zn_put"/>
</dbReference>
<gene>
    <name evidence="2" type="ORF">PS467_31270</name>
</gene>
<protein>
    <submittedName>
        <fullName evidence="2">Neutral zinc metallopeptidase</fullName>
    </submittedName>
</protein>
<keyword evidence="3" id="KW-1185">Reference proteome</keyword>
<dbReference type="EMBL" id="CP117522">
    <property type="protein sequence ID" value="WNE99494.1"/>
    <property type="molecule type" value="Genomic_DNA"/>
</dbReference>
<dbReference type="Proteomes" id="UP001305606">
    <property type="component" value="Chromosome"/>
</dbReference>
<sequence>MALLLVAGCGGGADPSPRPLDSSPVESAPAPGTAPDTPGRPTGTGGTDGRTEVERDIDAAVAITDTYWRTHWSELFTGGYRPPRVLGPYDGAYADTPVCGGEPLPDDNAVYCSDGDYLAWDRDLMRWGHARGDAWVYLVIAHEWGHAVQSRLDAGLVELARELQADCLAGAVLFGAARDGTLTFEEGDTEELADALTALADRTPWTDVSDHGDAAQRLSSFSRGARSGVTSCLPGVVR</sequence>